<dbReference type="InterPro" id="IPR009056">
    <property type="entry name" value="Cyt_c-like_dom"/>
</dbReference>
<keyword evidence="1 4" id="KW-0349">Heme</keyword>
<dbReference type="EMBL" id="JAOYOD010000001">
    <property type="protein sequence ID" value="MCV9385384.1"/>
    <property type="molecule type" value="Genomic_DNA"/>
</dbReference>
<keyword evidence="5" id="KW-0732">Signal</keyword>
<dbReference type="InterPro" id="IPR036909">
    <property type="entry name" value="Cyt_c-like_dom_sf"/>
</dbReference>
<dbReference type="Gene3D" id="1.10.760.10">
    <property type="entry name" value="Cytochrome c-like domain"/>
    <property type="match status" value="1"/>
</dbReference>
<evidence type="ECO:0000259" key="6">
    <source>
        <dbReference type="PROSITE" id="PS51007"/>
    </source>
</evidence>
<sequence length="321" mass="35752">MKNIPFTSALFLMVLLSFMLGCQSSSKEASNTDTQSIAYNEGLQIVDQNCISCHSPNANRNNRIAPPLFAVKNHYLESDRDQEPFIQSMSSFLSSPKIETSKMPRAIEKFGLMPNLGLSEEQYIAVATYLYQSNLDKPDWYEAHHLKERDLLMKNSTPGTENYLKKGMSLAQSTKAVLGKNLLTAIKTKGTDQALAFCNERAIALTDSMSNELNAKIKRVSDQNRNPENQANADELAYIAQAKEDISSSGKASPQMQEIGDKMVGYYPIMTNNMCLQCHGNPASDIDSKTLSMINSRYPNDKATGYSADQLRGIWVIEMDK</sequence>
<feature type="signal peptide" evidence="5">
    <location>
        <begin position="1"/>
        <end position="29"/>
    </location>
</feature>
<evidence type="ECO:0000313" key="7">
    <source>
        <dbReference type="EMBL" id="MCV9385384.1"/>
    </source>
</evidence>
<proteinExistence type="predicted"/>
<keyword evidence="2 4" id="KW-0479">Metal-binding</keyword>
<evidence type="ECO:0000256" key="4">
    <source>
        <dbReference type="PROSITE-ProRule" id="PRU00433"/>
    </source>
</evidence>
<evidence type="ECO:0000256" key="2">
    <source>
        <dbReference type="ARBA" id="ARBA00022723"/>
    </source>
</evidence>
<evidence type="ECO:0000313" key="8">
    <source>
        <dbReference type="Proteomes" id="UP001300692"/>
    </source>
</evidence>
<dbReference type="Pfam" id="PF00034">
    <property type="entry name" value="Cytochrom_C"/>
    <property type="match status" value="1"/>
</dbReference>
<dbReference type="PROSITE" id="PS51257">
    <property type="entry name" value="PROKAR_LIPOPROTEIN"/>
    <property type="match status" value="1"/>
</dbReference>
<dbReference type="Pfam" id="PF11845">
    <property type="entry name" value="Tll0287-like"/>
    <property type="match status" value="1"/>
</dbReference>
<dbReference type="InterPro" id="IPR021796">
    <property type="entry name" value="Tll0287-like_dom"/>
</dbReference>
<feature type="chain" id="PRO_5046468023" evidence="5">
    <location>
        <begin position="30"/>
        <end position="321"/>
    </location>
</feature>
<evidence type="ECO:0000256" key="3">
    <source>
        <dbReference type="ARBA" id="ARBA00023004"/>
    </source>
</evidence>
<dbReference type="Proteomes" id="UP001300692">
    <property type="component" value="Unassembled WGS sequence"/>
</dbReference>
<accession>A0ABT3CPD0</accession>
<reference evidence="7 8" key="1">
    <citation type="submission" date="2022-10" db="EMBL/GenBank/DDBJ databases">
        <title>Comparative genomics and taxonomic characterization of three novel marine species of genus Reichenbachiella exhibiting antioxidant and polysaccharide degradation activities.</title>
        <authorList>
            <person name="Muhammad N."/>
            <person name="Lee Y.-J."/>
            <person name="Ko J."/>
            <person name="Kim S.-G."/>
        </authorList>
    </citation>
    <scope>NUCLEOTIDE SEQUENCE [LARGE SCALE GENOMIC DNA]</scope>
    <source>
        <strain evidence="7 8">ABR2-5</strain>
    </source>
</reference>
<dbReference type="PROSITE" id="PS51007">
    <property type="entry name" value="CYTC"/>
    <property type="match status" value="1"/>
</dbReference>
<evidence type="ECO:0000256" key="5">
    <source>
        <dbReference type="SAM" id="SignalP"/>
    </source>
</evidence>
<comment type="caution">
    <text evidence="7">The sequence shown here is derived from an EMBL/GenBank/DDBJ whole genome shotgun (WGS) entry which is preliminary data.</text>
</comment>
<evidence type="ECO:0000256" key="1">
    <source>
        <dbReference type="ARBA" id="ARBA00022617"/>
    </source>
</evidence>
<dbReference type="RefSeq" id="WP_264136175.1">
    <property type="nucleotide sequence ID" value="NZ_JAOYOD010000001.1"/>
</dbReference>
<protein>
    <submittedName>
        <fullName evidence="7">DUF3365 domain-containing protein</fullName>
    </submittedName>
</protein>
<organism evidence="7 8">
    <name type="scientific">Reichenbachiella ulvae</name>
    <dbReference type="NCBI Taxonomy" id="2980104"/>
    <lineage>
        <taxon>Bacteria</taxon>
        <taxon>Pseudomonadati</taxon>
        <taxon>Bacteroidota</taxon>
        <taxon>Cytophagia</taxon>
        <taxon>Cytophagales</taxon>
        <taxon>Reichenbachiellaceae</taxon>
        <taxon>Reichenbachiella</taxon>
    </lineage>
</organism>
<feature type="domain" description="Cytochrome c" evidence="6">
    <location>
        <begin position="37"/>
        <end position="134"/>
    </location>
</feature>
<name>A0ABT3CPD0_9BACT</name>
<keyword evidence="3 4" id="KW-0408">Iron</keyword>
<dbReference type="SUPFAM" id="SSF46626">
    <property type="entry name" value="Cytochrome c"/>
    <property type="match status" value="1"/>
</dbReference>
<keyword evidence="8" id="KW-1185">Reference proteome</keyword>
<gene>
    <name evidence="7" type="ORF">N7U62_01845</name>
</gene>